<keyword evidence="3" id="KW-0862">Zinc</keyword>
<sequence length="139" mass="14953">MSDASVHEGGCLCGQVRYSFTGDPLLVALCHCTHCRKQGGAPLSLICAVADEAYSERGETRIYEDRGESGAAVYRHFCATCGSPIRSMAAVLPGLTIVKAGTLDTPDQWPPVLEAYCDSALNWMPPITDQRFARSNIGE</sequence>
<keyword evidence="9" id="KW-1185">Reference proteome</keyword>
<evidence type="ECO:0000313" key="7">
    <source>
        <dbReference type="EMBL" id="KAA9030870.1"/>
    </source>
</evidence>
<reference evidence="8 9" key="1">
    <citation type="submission" date="2019-09" db="EMBL/GenBank/DDBJ databases">
        <authorList>
            <person name="Feng G."/>
        </authorList>
    </citation>
    <scope>NUCLEOTIDE SEQUENCE [LARGE SCALE GENOMIC DNA]</scope>
    <source>
        <strain evidence="7 8">KACC 19283</strain>
        <strain evidence="6 9">KACC 19284</strain>
    </source>
</reference>
<evidence type="ECO:0000259" key="5">
    <source>
        <dbReference type="PROSITE" id="PS51891"/>
    </source>
</evidence>
<evidence type="ECO:0000313" key="9">
    <source>
        <dbReference type="Proteomes" id="UP000326364"/>
    </source>
</evidence>
<dbReference type="Pfam" id="PF04828">
    <property type="entry name" value="GFA"/>
    <property type="match status" value="1"/>
</dbReference>
<dbReference type="Proteomes" id="UP000326364">
    <property type="component" value="Unassembled WGS sequence"/>
</dbReference>
<keyword evidence="4" id="KW-0456">Lyase</keyword>
<dbReference type="PANTHER" id="PTHR33337">
    <property type="entry name" value="GFA DOMAIN-CONTAINING PROTEIN"/>
    <property type="match status" value="1"/>
</dbReference>
<dbReference type="PANTHER" id="PTHR33337:SF40">
    <property type="entry name" value="CENP-V_GFA DOMAIN-CONTAINING PROTEIN-RELATED"/>
    <property type="match status" value="1"/>
</dbReference>
<feature type="domain" description="CENP-V/GFA" evidence="5">
    <location>
        <begin position="7"/>
        <end position="110"/>
    </location>
</feature>
<comment type="similarity">
    <text evidence="1">Belongs to the Gfa family.</text>
</comment>
<dbReference type="EMBL" id="VYQB01000005">
    <property type="protein sequence ID" value="KAA9018234.1"/>
    <property type="molecule type" value="Genomic_DNA"/>
</dbReference>
<dbReference type="InterPro" id="IPR006913">
    <property type="entry name" value="CENP-V/GFA"/>
</dbReference>
<accession>A0A5J5I604</accession>
<evidence type="ECO:0000256" key="3">
    <source>
        <dbReference type="ARBA" id="ARBA00022833"/>
    </source>
</evidence>
<dbReference type="SUPFAM" id="SSF51316">
    <property type="entry name" value="Mss4-like"/>
    <property type="match status" value="1"/>
</dbReference>
<dbReference type="GO" id="GO:0016846">
    <property type="term" value="F:carbon-sulfur lyase activity"/>
    <property type="evidence" value="ECO:0007669"/>
    <property type="project" value="InterPro"/>
</dbReference>
<evidence type="ECO:0000256" key="1">
    <source>
        <dbReference type="ARBA" id="ARBA00005495"/>
    </source>
</evidence>
<proteinExistence type="inferred from homology"/>
<dbReference type="PROSITE" id="PS51891">
    <property type="entry name" value="CENP_V_GFA"/>
    <property type="match status" value="1"/>
</dbReference>
<evidence type="ECO:0000256" key="2">
    <source>
        <dbReference type="ARBA" id="ARBA00022723"/>
    </source>
</evidence>
<dbReference type="InterPro" id="IPR011057">
    <property type="entry name" value="Mss4-like_sf"/>
</dbReference>
<evidence type="ECO:0000313" key="8">
    <source>
        <dbReference type="Proteomes" id="UP000325933"/>
    </source>
</evidence>
<evidence type="ECO:0000256" key="4">
    <source>
        <dbReference type="ARBA" id="ARBA00023239"/>
    </source>
</evidence>
<comment type="caution">
    <text evidence="7">The sequence shown here is derived from an EMBL/GenBank/DDBJ whole genome shotgun (WGS) entry which is preliminary data.</text>
</comment>
<organism evidence="7 8">
    <name type="scientific">Sphingobium limneticum</name>
    <dbReference type="NCBI Taxonomy" id="1007511"/>
    <lineage>
        <taxon>Bacteria</taxon>
        <taxon>Pseudomonadati</taxon>
        <taxon>Pseudomonadota</taxon>
        <taxon>Alphaproteobacteria</taxon>
        <taxon>Sphingomonadales</taxon>
        <taxon>Sphingomonadaceae</taxon>
        <taxon>Sphingobium</taxon>
    </lineage>
</organism>
<dbReference type="AlphaFoldDB" id="A0A5J5I604"/>
<protein>
    <submittedName>
        <fullName evidence="7">GFA family protein</fullName>
    </submittedName>
</protein>
<name>A0A5J5I604_9SPHN</name>
<dbReference type="EMBL" id="VYQA01000005">
    <property type="protein sequence ID" value="KAA9030870.1"/>
    <property type="molecule type" value="Genomic_DNA"/>
</dbReference>
<keyword evidence="2" id="KW-0479">Metal-binding</keyword>
<dbReference type="GO" id="GO:0046872">
    <property type="term" value="F:metal ion binding"/>
    <property type="evidence" value="ECO:0007669"/>
    <property type="project" value="UniProtKB-KW"/>
</dbReference>
<evidence type="ECO:0000313" key="6">
    <source>
        <dbReference type="EMBL" id="KAA9018234.1"/>
    </source>
</evidence>
<gene>
    <name evidence="7" type="ORF">F4U95_08910</name>
    <name evidence="6" type="ORF">F4U96_08960</name>
</gene>
<dbReference type="Gene3D" id="3.90.1590.10">
    <property type="entry name" value="glutathione-dependent formaldehyde- activating enzyme (gfa)"/>
    <property type="match status" value="1"/>
</dbReference>
<dbReference type="Proteomes" id="UP000325933">
    <property type="component" value="Unassembled WGS sequence"/>
</dbReference>
<dbReference type="RefSeq" id="WP_150425420.1">
    <property type="nucleotide sequence ID" value="NZ_VYQA01000005.1"/>
</dbReference>